<dbReference type="EC" id="2.3.1.30" evidence="2"/>
<dbReference type="InterPro" id="IPR001451">
    <property type="entry name" value="Hexapep"/>
</dbReference>
<name>A0ABV7NJ10_9SPHN</name>
<evidence type="ECO:0000256" key="5">
    <source>
        <dbReference type="ARBA" id="ARBA00023315"/>
    </source>
</evidence>
<dbReference type="SUPFAM" id="SSF51161">
    <property type="entry name" value="Trimeric LpxA-like enzymes"/>
    <property type="match status" value="1"/>
</dbReference>
<dbReference type="InterPro" id="IPR045304">
    <property type="entry name" value="LbH_SAT"/>
</dbReference>
<dbReference type="Pfam" id="PF00132">
    <property type="entry name" value="Hexapep"/>
    <property type="match status" value="1"/>
</dbReference>
<gene>
    <name evidence="7" type="primary">epsC</name>
    <name evidence="7" type="ORF">ACFOKF_14610</name>
</gene>
<dbReference type="InterPro" id="IPR053376">
    <property type="entry name" value="Serine_acetyltransferase"/>
</dbReference>
<dbReference type="Gene3D" id="1.10.3130.10">
    <property type="entry name" value="serine acetyltransferase, domain 1"/>
    <property type="match status" value="1"/>
</dbReference>
<evidence type="ECO:0000313" key="8">
    <source>
        <dbReference type="Proteomes" id="UP001595681"/>
    </source>
</evidence>
<protein>
    <recommendedName>
        <fullName evidence="2">serine O-acetyltransferase</fullName>
        <ecNumber evidence="2">2.3.1.30</ecNumber>
    </recommendedName>
</protein>
<dbReference type="InterPro" id="IPR042122">
    <property type="entry name" value="Ser_AcTrfase_N_sf"/>
</dbReference>
<evidence type="ECO:0000256" key="2">
    <source>
        <dbReference type="ARBA" id="ARBA00013266"/>
    </source>
</evidence>
<evidence type="ECO:0000256" key="1">
    <source>
        <dbReference type="ARBA" id="ARBA00007274"/>
    </source>
</evidence>
<dbReference type="Proteomes" id="UP001595681">
    <property type="component" value="Unassembled WGS sequence"/>
</dbReference>
<dbReference type="InterPro" id="IPR011004">
    <property type="entry name" value="Trimer_LpxA-like_sf"/>
</dbReference>
<evidence type="ECO:0000256" key="4">
    <source>
        <dbReference type="ARBA" id="ARBA00022679"/>
    </source>
</evidence>
<keyword evidence="5" id="KW-0012">Acyltransferase</keyword>
<evidence type="ECO:0000256" key="6">
    <source>
        <dbReference type="ARBA" id="ARBA00049486"/>
    </source>
</evidence>
<dbReference type="EMBL" id="JBHRVU010000004">
    <property type="protein sequence ID" value="MFC3442404.1"/>
    <property type="molecule type" value="Genomic_DNA"/>
</dbReference>
<comment type="caution">
    <text evidence="7">The sequence shown here is derived from an EMBL/GenBank/DDBJ whole genome shotgun (WGS) entry which is preliminary data.</text>
</comment>
<dbReference type="PANTHER" id="PTHR42811">
    <property type="entry name" value="SERINE ACETYLTRANSFERASE"/>
    <property type="match status" value="1"/>
</dbReference>
<dbReference type="NCBIfam" id="NF041874">
    <property type="entry name" value="EPS_EpsC"/>
    <property type="match status" value="1"/>
</dbReference>
<organism evidence="7 8">
    <name type="scientific">Sphingobium rhizovicinum</name>
    <dbReference type="NCBI Taxonomy" id="432308"/>
    <lineage>
        <taxon>Bacteria</taxon>
        <taxon>Pseudomonadati</taxon>
        <taxon>Pseudomonadota</taxon>
        <taxon>Alphaproteobacteria</taxon>
        <taxon>Sphingomonadales</taxon>
        <taxon>Sphingomonadaceae</taxon>
        <taxon>Sphingobium</taxon>
    </lineage>
</organism>
<dbReference type="RefSeq" id="WP_380796516.1">
    <property type="nucleotide sequence ID" value="NZ_JBHRVU010000004.1"/>
</dbReference>
<comment type="catalytic activity">
    <reaction evidence="6">
        <text>L-serine + acetyl-CoA = O-acetyl-L-serine + CoA</text>
        <dbReference type="Rhea" id="RHEA:24560"/>
        <dbReference type="ChEBI" id="CHEBI:33384"/>
        <dbReference type="ChEBI" id="CHEBI:57287"/>
        <dbReference type="ChEBI" id="CHEBI:57288"/>
        <dbReference type="ChEBI" id="CHEBI:58340"/>
        <dbReference type="EC" id="2.3.1.30"/>
    </reaction>
</comment>
<keyword evidence="3" id="KW-0028">Amino-acid biosynthesis</keyword>
<keyword evidence="4" id="KW-0808">Transferase</keyword>
<evidence type="ECO:0000313" key="7">
    <source>
        <dbReference type="EMBL" id="MFC3442404.1"/>
    </source>
</evidence>
<keyword evidence="8" id="KW-1185">Reference proteome</keyword>
<sequence length="340" mass="36871">MSADGPEDDRSIEGRGVEGYWDLDQLVADLSAARARWRQAQQHHAEYGAEGFPSRANLAKIMQSLCGALFPLRLGPSFVRLHNEDAFVAETLQTVLSRLYGQIRLELIYALKDEPAAVVDREAARIIGGFAQSLPGLRELLDTDVDAAFLGDPAARSVDEVLICYPSMLAIIHHRLAHRLYELGAPLVARIISEIAHGKTGIDIHPGATIGQSFFIDHGTGVVIGETAIVGHRVRLYQGVTLGARSFPADEKGHLEKSLPRHPIIEDDVVIYAGATVLGRIIVGSRSVIGGNVWLTDSVPADSNVRQAKAHYEVTSRVEVSAPHRVHALLESTDGIGENI</sequence>
<proteinExistence type="inferred from homology"/>
<accession>A0ABV7NJ10</accession>
<dbReference type="CDD" id="cd03354">
    <property type="entry name" value="LbH_SAT"/>
    <property type="match status" value="1"/>
</dbReference>
<comment type="similarity">
    <text evidence="1">Belongs to the transferase hexapeptide repeat family.</text>
</comment>
<dbReference type="Gene3D" id="2.160.10.10">
    <property type="entry name" value="Hexapeptide repeat proteins"/>
    <property type="match status" value="1"/>
</dbReference>
<evidence type="ECO:0000256" key="3">
    <source>
        <dbReference type="ARBA" id="ARBA00022605"/>
    </source>
</evidence>
<reference evidence="8" key="1">
    <citation type="journal article" date="2019" name="Int. J. Syst. Evol. Microbiol.">
        <title>The Global Catalogue of Microorganisms (GCM) 10K type strain sequencing project: providing services to taxonomists for standard genome sequencing and annotation.</title>
        <authorList>
            <consortium name="The Broad Institute Genomics Platform"/>
            <consortium name="The Broad Institute Genome Sequencing Center for Infectious Disease"/>
            <person name="Wu L."/>
            <person name="Ma J."/>
        </authorList>
    </citation>
    <scope>NUCLEOTIDE SEQUENCE [LARGE SCALE GENOMIC DNA]</scope>
    <source>
        <strain evidence="8">CCM 7491</strain>
    </source>
</reference>